<dbReference type="EMBL" id="BARW01012159">
    <property type="protein sequence ID" value="GAI81061.1"/>
    <property type="molecule type" value="Genomic_DNA"/>
</dbReference>
<evidence type="ECO:0000313" key="1">
    <source>
        <dbReference type="EMBL" id="GAI81061.1"/>
    </source>
</evidence>
<protein>
    <submittedName>
        <fullName evidence="1">Uncharacterized protein</fullName>
    </submittedName>
</protein>
<gene>
    <name evidence="1" type="ORF">S12H4_23056</name>
</gene>
<proteinExistence type="predicted"/>
<feature type="non-terminal residue" evidence="1">
    <location>
        <position position="1"/>
    </location>
</feature>
<sequence>RGFGLSIRNVDDKAGAFSYGIKADQVSCNMQLSEADDLIALGDKGTNIQIPAGNVMEYPVFVKFNIPETAPPCEITYWITMKKGTEVYGSSVPVYLTVKGK</sequence>
<reference evidence="1" key="1">
    <citation type="journal article" date="2014" name="Front. Microbiol.">
        <title>High frequency of phylogenetically diverse reductive dehalogenase-homologous genes in deep subseafloor sedimentary metagenomes.</title>
        <authorList>
            <person name="Kawai M."/>
            <person name="Futagami T."/>
            <person name="Toyoda A."/>
            <person name="Takaki Y."/>
            <person name="Nishi S."/>
            <person name="Hori S."/>
            <person name="Arai W."/>
            <person name="Tsubouchi T."/>
            <person name="Morono Y."/>
            <person name="Uchiyama I."/>
            <person name="Ito T."/>
            <person name="Fujiyama A."/>
            <person name="Inagaki F."/>
            <person name="Takami H."/>
        </authorList>
    </citation>
    <scope>NUCLEOTIDE SEQUENCE</scope>
    <source>
        <strain evidence="1">Expedition CK06-06</strain>
    </source>
</reference>
<accession>X1SPK7</accession>
<comment type="caution">
    <text evidence="1">The sequence shown here is derived from an EMBL/GenBank/DDBJ whole genome shotgun (WGS) entry which is preliminary data.</text>
</comment>
<dbReference type="AlphaFoldDB" id="X1SPK7"/>
<organism evidence="1">
    <name type="scientific">marine sediment metagenome</name>
    <dbReference type="NCBI Taxonomy" id="412755"/>
    <lineage>
        <taxon>unclassified sequences</taxon>
        <taxon>metagenomes</taxon>
        <taxon>ecological metagenomes</taxon>
    </lineage>
</organism>
<name>X1SPK7_9ZZZZ</name>